<feature type="compositionally biased region" description="Basic and acidic residues" evidence="8">
    <location>
        <begin position="7"/>
        <end position="17"/>
    </location>
</feature>
<evidence type="ECO:0000256" key="8">
    <source>
        <dbReference type="SAM" id="MobiDB-lite"/>
    </source>
</evidence>
<comment type="similarity">
    <text evidence="3">Belongs to the Nudix hydrolase family. PCD1 subfamily.</text>
</comment>
<comment type="cofactor">
    <cofactor evidence="2">
        <name>Mg(2+)</name>
        <dbReference type="ChEBI" id="CHEBI:18420"/>
    </cofactor>
</comment>
<evidence type="ECO:0000313" key="11">
    <source>
        <dbReference type="EMBL" id="GFR58329.1"/>
    </source>
</evidence>
<accession>A0AAV4ECD0</accession>
<sequence>MGSNSRIRKEDPEENKQRTQKALQSINPAVYREASPDTWTHSFAAILVPLCTVKGEPSLLFTLRSTRLKKHRGQVSFPGGNVDETDADITFTALRETQEELGIDPARCEVWGQLRALPTSMSKRRVVQPVVARITGGDLDLNQLKVNHDEVEQAFTVPLRQLCNHANIGVTRFRNDTNPFTMPVYTGPPHRIWGFTAIVTHILLTVLAPNLYTFKVVHKKALSGRHHQHGHSIKGRGS</sequence>
<dbReference type="GO" id="GO:0009132">
    <property type="term" value="P:nucleoside diphosphate metabolic process"/>
    <property type="evidence" value="ECO:0007669"/>
    <property type="project" value="InterPro"/>
</dbReference>
<dbReference type="PROSITE" id="PS51462">
    <property type="entry name" value="NUDIX"/>
    <property type="match status" value="1"/>
</dbReference>
<feature type="domain" description="Nudix hydrolase" evidence="10">
    <location>
        <begin position="38"/>
        <end position="186"/>
    </location>
</feature>
<dbReference type="Pfam" id="PF00293">
    <property type="entry name" value="NUDIX"/>
    <property type="match status" value="1"/>
</dbReference>
<feature type="region of interest" description="Disordered" evidence="8">
    <location>
        <begin position="1"/>
        <end position="23"/>
    </location>
</feature>
<reference evidence="11 12" key="1">
    <citation type="journal article" date="2021" name="Elife">
        <title>Chloroplast acquisition without the gene transfer in kleptoplastic sea slugs, Plakobranchus ocellatus.</title>
        <authorList>
            <person name="Maeda T."/>
            <person name="Takahashi S."/>
            <person name="Yoshida T."/>
            <person name="Shimamura S."/>
            <person name="Takaki Y."/>
            <person name="Nagai Y."/>
            <person name="Toyoda A."/>
            <person name="Suzuki Y."/>
            <person name="Arimoto A."/>
            <person name="Ishii H."/>
            <person name="Satoh N."/>
            <person name="Nishiyama T."/>
            <person name="Hasebe M."/>
            <person name="Maruyama T."/>
            <person name="Minagawa J."/>
            <person name="Obokata J."/>
            <person name="Shigenobu S."/>
        </authorList>
    </citation>
    <scope>NUCLEOTIDE SEQUENCE [LARGE SCALE GENOMIC DNA]</scope>
</reference>
<evidence type="ECO:0000256" key="3">
    <source>
        <dbReference type="ARBA" id="ARBA00006506"/>
    </source>
</evidence>
<keyword evidence="9" id="KW-0472">Membrane</keyword>
<dbReference type="AlphaFoldDB" id="A0AAV4ECD0"/>
<dbReference type="GO" id="GO:0000287">
    <property type="term" value="F:magnesium ion binding"/>
    <property type="evidence" value="ECO:0007669"/>
    <property type="project" value="InterPro"/>
</dbReference>
<name>A0AAV4ECD0_9GAST</name>
<feature type="transmembrane region" description="Helical" evidence="9">
    <location>
        <begin position="192"/>
        <end position="212"/>
    </location>
</feature>
<dbReference type="PROSITE" id="PS01293">
    <property type="entry name" value="NUDIX_COA"/>
    <property type="match status" value="1"/>
</dbReference>
<evidence type="ECO:0000256" key="1">
    <source>
        <dbReference type="ARBA" id="ARBA00001936"/>
    </source>
</evidence>
<dbReference type="PANTHER" id="PTHR12992">
    <property type="entry name" value="NUDIX HYDROLASE"/>
    <property type="match status" value="1"/>
</dbReference>
<dbReference type="GO" id="GO:0030145">
    <property type="term" value="F:manganese ion binding"/>
    <property type="evidence" value="ECO:0007669"/>
    <property type="project" value="InterPro"/>
</dbReference>
<keyword evidence="9" id="KW-1133">Transmembrane helix</keyword>
<keyword evidence="9" id="KW-0812">Transmembrane</keyword>
<gene>
    <name evidence="11" type="ORF">ElyMa_005357800</name>
</gene>
<evidence type="ECO:0000313" key="12">
    <source>
        <dbReference type="Proteomes" id="UP000762676"/>
    </source>
</evidence>
<dbReference type="CDD" id="cd03426">
    <property type="entry name" value="NUDIX_CoAse_Nudt7"/>
    <property type="match status" value="1"/>
</dbReference>
<evidence type="ECO:0000256" key="5">
    <source>
        <dbReference type="ARBA" id="ARBA00022801"/>
    </source>
</evidence>
<organism evidence="11 12">
    <name type="scientific">Elysia marginata</name>
    <dbReference type="NCBI Taxonomy" id="1093978"/>
    <lineage>
        <taxon>Eukaryota</taxon>
        <taxon>Metazoa</taxon>
        <taxon>Spiralia</taxon>
        <taxon>Lophotrochozoa</taxon>
        <taxon>Mollusca</taxon>
        <taxon>Gastropoda</taxon>
        <taxon>Heterobranchia</taxon>
        <taxon>Euthyneura</taxon>
        <taxon>Panpulmonata</taxon>
        <taxon>Sacoglossa</taxon>
        <taxon>Placobranchoidea</taxon>
        <taxon>Plakobranchidae</taxon>
        <taxon>Elysia</taxon>
    </lineage>
</organism>
<evidence type="ECO:0000256" key="9">
    <source>
        <dbReference type="SAM" id="Phobius"/>
    </source>
</evidence>
<evidence type="ECO:0000256" key="7">
    <source>
        <dbReference type="ARBA" id="ARBA00023211"/>
    </source>
</evidence>
<evidence type="ECO:0000256" key="4">
    <source>
        <dbReference type="ARBA" id="ARBA00022723"/>
    </source>
</evidence>
<dbReference type="GO" id="GO:0010945">
    <property type="term" value="F:coenzyme A diphosphatase activity"/>
    <property type="evidence" value="ECO:0007669"/>
    <property type="project" value="InterPro"/>
</dbReference>
<dbReference type="InterPro" id="IPR000059">
    <property type="entry name" value="NUDIX_hydrolase_NudL_CS"/>
</dbReference>
<keyword evidence="6" id="KW-0460">Magnesium</keyword>
<proteinExistence type="inferred from homology"/>
<dbReference type="InterPro" id="IPR015797">
    <property type="entry name" value="NUDIX_hydrolase-like_dom_sf"/>
</dbReference>
<keyword evidence="5" id="KW-0378">Hydrolase</keyword>
<keyword evidence="12" id="KW-1185">Reference proteome</keyword>
<dbReference type="InterPro" id="IPR000086">
    <property type="entry name" value="NUDIX_hydrolase_dom"/>
</dbReference>
<evidence type="ECO:0000259" key="10">
    <source>
        <dbReference type="PROSITE" id="PS51462"/>
    </source>
</evidence>
<keyword evidence="4" id="KW-0479">Metal-binding</keyword>
<dbReference type="InterPro" id="IPR045121">
    <property type="entry name" value="CoAse"/>
</dbReference>
<dbReference type="Gene3D" id="3.90.79.10">
    <property type="entry name" value="Nucleoside Triphosphate Pyrophosphohydrolase"/>
    <property type="match status" value="1"/>
</dbReference>
<evidence type="ECO:0000256" key="2">
    <source>
        <dbReference type="ARBA" id="ARBA00001946"/>
    </source>
</evidence>
<keyword evidence="7" id="KW-0464">Manganese</keyword>
<dbReference type="SUPFAM" id="SSF55811">
    <property type="entry name" value="Nudix"/>
    <property type="match status" value="1"/>
</dbReference>
<comment type="cofactor">
    <cofactor evidence="1">
        <name>Mn(2+)</name>
        <dbReference type="ChEBI" id="CHEBI:29035"/>
    </cofactor>
</comment>
<protein>
    <submittedName>
        <fullName evidence="11">Nucleoside diphosphate-linked moiety X motif 8, mitochondrial</fullName>
    </submittedName>
</protein>
<dbReference type="PANTHER" id="PTHR12992:SF11">
    <property type="entry name" value="MITOCHONDRIAL COENZYME A DIPHOSPHATASE NUDT8"/>
    <property type="match status" value="1"/>
</dbReference>
<comment type="caution">
    <text evidence="11">The sequence shown here is derived from an EMBL/GenBank/DDBJ whole genome shotgun (WGS) entry which is preliminary data.</text>
</comment>
<dbReference type="Proteomes" id="UP000762676">
    <property type="component" value="Unassembled WGS sequence"/>
</dbReference>
<dbReference type="EMBL" id="BMAT01010675">
    <property type="protein sequence ID" value="GFR58329.1"/>
    <property type="molecule type" value="Genomic_DNA"/>
</dbReference>
<evidence type="ECO:0000256" key="6">
    <source>
        <dbReference type="ARBA" id="ARBA00022842"/>
    </source>
</evidence>